<accession>A0A8S1H8F3</accession>
<name>A0A8S1H8F3_9PELO</name>
<evidence type="ECO:0000313" key="3">
    <source>
        <dbReference type="Proteomes" id="UP000835052"/>
    </source>
</evidence>
<comment type="caution">
    <text evidence="2">The sequence shown here is derived from an EMBL/GenBank/DDBJ whole genome shotgun (WGS) entry which is preliminary data.</text>
</comment>
<evidence type="ECO:0000313" key="2">
    <source>
        <dbReference type="EMBL" id="CAD6192113.1"/>
    </source>
</evidence>
<protein>
    <submittedName>
        <fullName evidence="2">Uncharacterized protein</fullName>
    </submittedName>
</protein>
<keyword evidence="1" id="KW-0732">Signal</keyword>
<proteinExistence type="predicted"/>
<dbReference type="Proteomes" id="UP000835052">
    <property type="component" value="Unassembled WGS sequence"/>
</dbReference>
<sequence length="455" mass="52966">MTRFGNLLKIFLIFRFTHESFSFDLPAKFSRSVKESSPVSLIMPSASEWTSAKISRHKKIHMEIEWSKATFEEDCSTENPEVHRVFHWPGEKVELPCKMCSWESIFNGLPKRWALARNVTEFFLKFKHIGTDQGPKIELVENVPFLEDLSVVVDKQKWSDLSLPQNREKVFQMQKPPVFYQRDGVLTIYRASAASQGVYFCLDDHSTSNPHVFHVLSAFLPPVKLPPLSSDKRSIQSDNCASRNRLFASHNWRFHYMPSPIREKHVCEYRGDDSEDCFDMEEFTPIEGCENSETSCRHVIQDNRLPNHTILSINFKWTQWSPCVSNRQIREGHCWINLEKLDELMPLTDHWSWLLELWTLQKQPTFKEGIPLFSSFVSSFIYGVKFLSKCDDEYLATSTSREALENFYLTVVLPSIGLTHLSTKLTNAFRLCFKFEKIPPDIHLVGTYAIDKRKC</sequence>
<gene>
    <name evidence="2" type="ORF">CAUJ_LOCUS8032</name>
</gene>
<dbReference type="EMBL" id="CAJGYM010000025">
    <property type="protein sequence ID" value="CAD6192113.1"/>
    <property type="molecule type" value="Genomic_DNA"/>
</dbReference>
<reference evidence="2" key="1">
    <citation type="submission" date="2020-10" db="EMBL/GenBank/DDBJ databases">
        <authorList>
            <person name="Kikuchi T."/>
        </authorList>
    </citation>
    <scope>NUCLEOTIDE SEQUENCE</scope>
    <source>
        <strain evidence="2">NKZ352</strain>
    </source>
</reference>
<organism evidence="2 3">
    <name type="scientific">Caenorhabditis auriculariae</name>
    <dbReference type="NCBI Taxonomy" id="2777116"/>
    <lineage>
        <taxon>Eukaryota</taxon>
        <taxon>Metazoa</taxon>
        <taxon>Ecdysozoa</taxon>
        <taxon>Nematoda</taxon>
        <taxon>Chromadorea</taxon>
        <taxon>Rhabditida</taxon>
        <taxon>Rhabditina</taxon>
        <taxon>Rhabditomorpha</taxon>
        <taxon>Rhabditoidea</taxon>
        <taxon>Rhabditidae</taxon>
        <taxon>Peloderinae</taxon>
        <taxon>Caenorhabditis</taxon>
    </lineage>
</organism>
<evidence type="ECO:0000256" key="1">
    <source>
        <dbReference type="SAM" id="SignalP"/>
    </source>
</evidence>
<feature type="chain" id="PRO_5035813292" evidence="1">
    <location>
        <begin position="23"/>
        <end position="455"/>
    </location>
</feature>
<dbReference type="AlphaFoldDB" id="A0A8S1H8F3"/>
<dbReference type="OrthoDB" id="5796157at2759"/>
<keyword evidence="3" id="KW-1185">Reference proteome</keyword>
<feature type="signal peptide" evidence="1">
    <location>
        <begin position="1"/>
        <end position="22"/>
    </location>
</feature>